<feature type="domain" description="Transferrin receptor-like dimerisation" evidence="5">
    <location>
        <begin position="797"/>
        <end position="881"/>
    </location>
</feature>
<keyword evidence="3" id="KW-1133">Transmembrane helix</keyword>
<dbReference type="PANTHER" id="PTHR10404">
    <property type="entry name" value="N-ACETYLATED-ALPHA-LINKED ACIDIC DIPEPTIDASE"/>
    <property type="match status" value="1"/>
</dbReference>
<dbReference type="Pfam" id="PF02225">
    <property type="entry name" value="PA"/>
    <property type="match status" value="1"/>
</dbReference>
<dbReference type="Pfam" id="PF04389">
    <property type="entry name" value="Peptidase_M28"/>
    <property type="match status" value="1"/>
</dbReference>
<dbReference type="Gene3D" id="1.20.930.40">
    <property type="entry name" value="Transferrin receptor-like, dimerisation domain"/>
    <property type="match status" value="1"/>
</dbReference>
<organism evidence="7 8">
    <name type="scientific">Lyophyllum shimeji</name>
    <name type="common">Hon-shimeji</name>
    <name type="synonym">Tricholoma shimeji</name>
    <dbReference type="NCBI Taxonomy" id="47721"/>
    <lineage>
        <taxon>Eukaryota</taxon>
        <taxon>Fungi</taxon>
        <taxon>Dikarya</taxon>
        <taxon>Basidiomycota</taxon>
        <taxon>Agaricomycotina</taxon>
        <taxon>Agaricomycetes</taxon>
        <taxon>Agaricomycetidae</taxon>
        <taxon>Agaricales</taxon>
        <taxon>Tricholomatineae</taxon>
        <taxon>Lyophyllaceae</taxon>
        <taxon>Lyophyllum</taxon>
    </lineage>
</organism>
<dbReference type="CDD" id="cd08022">
    <property type="entry name" value="M28_PSMA_like"/>
    <property type="match status" value="1"/>
</dbReference>
<comment type="similarity">
    <text evidence="1">Belongs to the peptidase M28 family. M28B subfamily.</text>
</comment>
<dbReference type="InterPro" id="IPR007484">
    <property type="entry name" value="Peptidase_M28"/>
</dbReference>
<protein>
    <submittedName>
        <fullName evidence="7">Vacuolar protein sorting-associated protein 70</fullName>
    </submittedName>
</protein>
<evidence type="ECO:0000259" key="4">
    <source>
        <dbReference type="Pfam" id="PF02225"/>
    </source>
</evidence>
<feature type="coiled-coil region" evidence="2">
    <location>
        <begin position="687"/>
        <end position="718"/>
    </location>
</feature>
<evidence type="ECO:0000313" key="7">
    <source>
        <dbReference type="EMBL" id="GLB33889.1"/>
    </source>
</evidence>
<dbReference type="Gene3D" id="3.40.630.10">
    <property type="entry name" value="Zn peptidases"/>
    <property type="match status" value="1"/>
</dbReference>
<dbReference type="InterPro" id="IPR046450">
    <property type="entry name" value="PA_dom_sf"/>
</dbReference>
<keyword evidence="3" id="KW-0812">Transmembrane</keyword>
<dbReference type="EMBL" id="BRPK01000001">
    <property type="protein sequence ID" value="GLB33889.1"/>
    <property type="molecule type" value="Genomic_DNA"/>
</dbReference>
<dbReference type="Proteomes" id="UP001063166">
    <property type="component" value="Unassembled WGS sequence"/>
</dbReference>
<feature type="domain" description="PA" evidence="4">
    <location>
        <begin position="220"/>
        <end position="286"/>
    </location>
</feature>
<evidence type="ECO:0000313" key="8">
    <source>
        <dbReference type="Proteomes" id="UP001063166"/>
    </source>
</evidence>
<dbReference type="InterPro" id="IPR003137">
    <property type="entry name" value="PA_domain"/>
</dbReference>
<dbReference type="GO" id="GO:0004180">
    <property type="term" value="F:carboxypeptidase activity"/>
    <property type="evidence" value="ECO:0007669"/>
    <property type="project" value="TreeGrafter"/>
</dbReference>
<dbReference type="CDD" id="cd02121">
    <property type="entry name" value="PA_GCPII_like"/>
    <property type="match status" value="1"/>
</dbReference>
<dbReference type="SUPFAM" id="SSF53187">
    <property type="entry name" value="Zn-dependent exopeptidases"/>
    <property type="match status" value="1"/>
</dbReference>
<evidence type="ECO:0000259" key="5">
    <source>
        <dbReference type="Pfam" id="PF04253"/>
    </source>
</evidence>
<proteinExistence type="inferred from homology"/>
<feature type="transmembrane region" description="Helical" evidence="3">
    <location>
        <begin position="34"/>
        <end position="53"/>
    </location>
</feature>
<keyword evidence="8" id="KW-1185">Reference proteome</keyword>
<gene>
    <name evidence="7" type="primary">VPS70</name>
    <name evidence="7" type="ORF">LshimejAT787_0107730</name>
</gene>
<dbReference type="OrthoDB" id="5841748at2759"/>
<dbReference type="AlphaFoldDB" id="A0A9P3PE24"/>
<keyword evidence="3" id="KW-0472">Membrane</keyword>
<dbReference type="PANTHER" id="PTHR10404:SF46">
    <property type="entry name" value="VACUOLAR PROTEIN SORTING-ASSOCIATED PROTEIN 70"/>
    <property type="match status" value="1"/>
</dbReference>
<keyword evidence="2" id="KW-0175">Coiled coil</keyword>
<reference evidence="7" key="1">
    <citation type="submission" date="2022-07" db="EMBL/GenBank/DDBJ databases">
        <title>The genome of Lyophyllum shimeji provides insight into the initial evolution of ectomycorrhizal fungal genome.</title>
        <authorList>
            <person name="Kobayashi Y."/>
            <person name="Shibata T."/>
            <person name="Hirakawa H."/>
            <person name="Shigenobu S."/>
            <person name="Nishiyama T."/>
            <person name="Yamada A."/>
            <person name="Hasebe M."/>
            <person name="Kawaguchi M."/>
        </authorList>
    </citation>
    <scope>NUCLEOTIDE SEQUENCE</scope>
    <source>
        <strain evidence="7">AT787</strain>
    </source>
</reference>
<dbReference type="Gene3D" id="3.50.30.30">
    <property type="match status" value="1"/>
</dbReference>
<evidence type="ECO:0000256" key="3">
    <source>
        <dbReference type="SAM" id="Phobius"/>
    </source>
</evidence>
<dbReference type="FunFam" id="3.40.630.10:FF:000101">
    <property type="entry name" value="N-acetylated alpha-linked acidic dipeptidase like 1"/>
    <property type="match status" value="1"/>
</dbReference>
<feature type="domain" description="Peptidase M28" evidence="6">
    <location>
        <begin position="397"/>
        <end position="570"/>
    </location>
</feature>
<dbReference type="SUPFAM" id="SSF47672">
    <property type="entry name" value="Transferrin receptor-like dimerisation domain"/>
    <property type="match status" value="1"/>
</dbReference>
<sequence length="883" mass="97827">MSAEKVLAEKQDSIPLPATEYHQSQRRKGRFLRLSLYVLVALLGIKAIAHRFAPHGSKHRFQSLEHHHRLTVAEREKLFLSVPSSESALAASRAYATHPHLAGSSEDLNDAKVMLDLFHKEFNIPMPSAEPIFAAGTPESRNATLRLTSRETAEPSAWIDTYYPVLNTPLDRSLQILGEDGEAVWTADLVEDGDPLDEDAHRYKDSVPTWHGLSKGGDAEGELVYANYGTKEDYDELVAAGSNLTGKIVIVRYGAVFRGLKIKGAQELGAAGVLIYSDPRDDGYVTVENGFAPYPAGPARNPTSVQRGSVQFLSMYPGDPTTPGYPAYKDADREDGSNIPKIPSLPISWQNAERLLEEIGELYAVGKDGKKTLSGNASKSKIKLVNHVDTKITPIWNTMASIPGHIRDEVVIIGCHRDAWVMGAADPTSGTVSLHEIIRGFGALLRKGWKPLRTVVFASWDAEEYGLVGSTEWGEDFPEWISKHTVAYLNVDVSVSGSRWEVGGSPSLANLIQQTALEVPHPTVEGKTLWDARNDEGPFTGAEGPSSNLTIDADVLEAYNVAKRNLHASKTGVAPLGSGSDFTVFLQRLGVASSNEGFGGTPTDAVYHYHSIYDSQRFQEVYADPGFHRHVVVAKHLGLQALRIIDSIIVPLNTTQYAFELDDYLGKVQALAHNLRASVAAPDFSKLQKVIRKVQDSSQALDEEKRKAEKELKHALRKLSSPHHHMCRKWHRLVRRVADGFKKIFGVQPHHYRPVPELEVDAWTKFLFEYDGDEVRPSTAVLSHPRHGHSHRMKKLIKAAKRVVKANRKIIAFERGFISEDGIKDREWYKHLGVAPGKWLGYGATTFPALTEALVFDQNTTLAQYEVDRLAQLLKKLAHEIQP</sequence>
<accession>A0A9P3PE24</accession>
<dbReference type="SUPFAM" id="SSF52025">
    <property type="entry name" value="PA domain"/>
    <property type="match status" value="1"/>
</dbReference>
<comment type="caution">
    <text evidence="7">The sequence shown here is derived from an EMBL/GenBank/DDBJ whole genome shotgun (WGS) entry which is preliminary data.</text>
</comment>
<name>A0A9P3PE24_LYOSH</name>
<dbReference type="InterPro" id="IPR036757">
    <property type="entry name" value="TFR-like_dimer_dom_sf"/>
</dbReference>
<evidence type="ECO:0000256" key="2">
    <source>
        <dbReference type="SAM" id="Coils"/>
    </source>
</evidence>
<dbReference type="InterPro" id="IPR039373">
    <property type="entry name" value="Peptidase_M28B"/>
</dbReference>
<evidence type="ECO:0000256" key="1">
    <source>
        <dbReference type="ARBA" id="ARBA00005634"/>
    </source>
</evidence>
<dbReference type="Pfam" id="PF04253">
    <property type="entry name" value="TFR_dimer"/>
    <property type="match status" value="1"/>
</dbReference>
<dbReference type="InterPro" id="IPR007365">
    <property type="entry name" value="TFR-like_dimer_dom"/>
</dbReference>
<evidence type="ECO:0000259" key="6">
    <source>
        <dbReference type="Pfam" id="PF04389"/>
    </source>
</evidence>